<sequence length="157" mass="17549">MPTVPTGSGFVRSIFAAEMRMVVTVSGIFLVVVQISSLPLVRSSKSKLKKRVSQAGSRNQAALKLQWKSKQTRIKRSLDIGVFVNQLVRFLLPCCNESFSRFCSEDDGGIKLQSHTNLVPIIAYSRDSFTFMARLKYHHGTLFLIRSLSPKNLGISQ</sequence>
<keyword evidence="1" id="KW-1133">Transmembrane helix</keyword>
<keyword evidence="1" id="KW-0472">Membrane</keyword>
<comment type="caution">
    <text evidence="2">The sequence shown here is derived from an EMBL/GenBank/DDBJ whole genome shotgun (WGS) entry which is preliminary data.</text>
</comment>
<evidence type="ECO:0000313" key="2">
    <source>
        <dbReference type="EMBL" id="EYC15133.1"/>
    </source>
</evidence>
<keyword evidence="1" id="KW-0812">Transmembrane</keyword>
<accession>A0A016UKW1</accession>
<evidence type="ECO:0000313" key="3">
    <source>
        <dbReference type="Proteomes" id="UP000024635"/>
    </source>
</evidence>
<dbReference type="AlphaFoldDB" id="A0A016UKW1"/>
<name>A0A016UKW1_9BILA</name>
<protein>
    <submittedName>
        <fullName evidence="2">Uncharacterized protein</fullName>
    </submittedName>
</protein>
<dbReference type="Proteomes" id="UP000024635">
    <property type="component" value="Unassembled WGS sequence"/>
</dbReference>
<keyword evidence="3" id="KW-1185">Reference proteome</keyword>
<organism evidence="2 3">
    <name type="scientific">Ancylostoma ceylanicum</name>
    <dbReference type="NCBI Taxonomy" id="53326"/>
    <lineage>
        <taxon>Eukaryota</taxon>
        <taxon>Metazoa</taxon>
        <taxon>Ecdysozoa</taxon>
        <taxon>Nematoda</taxon>
        <taxon>Chromadorea</taxon>
        <taxon>Rhabditida</taxon>
        <taxon>Rhabditina</taxon>
        <taxon>Rhabditomorpha</taxon>
        <taxon>Strongyloidea</taxon>
        <taxon>Ancylostomatidae</taxon>
        <taxon>Ancylostomatinae</taxon>
        <taxon>Ancylostoma</taxon>
    </lineage>
</organism>
<feature type="transmembrane region" description="Helical" evidence="1">
    <location>
        <begin position="20"/>
        <end position="41"/>
    </location>
</feature>
<evidence type="ECO:0000256" key="1">
    <source>
        <dbReference type="SAM" id="Phobius"/>
    </source>
</evidence>
<dbReference type="EMBL" id="JARK01001374">
    <property type="protein sequence ID" value="EYC15133.1"/>
    <property type="molecule type" value="Genomic_DNA"/>
</dbReference>
<reference evidence="3" key="1">
    <citation type="journal article" date="2015" name="Nat. Genet.">
        <title>The genome and transcriptome of the zoonotic hookworm Ancylostoma ceylanicum identify infection-specific gene families.</title>
        <authorList>
            <person name="Schwarz E.M."/>
            <person name="Hu Y."/>
            <person name="Antoshechkin I."/>
            <person name="Miller M.M."/>
            <person name="Sternberg P.W."/>
            <person name="Aroian R.V."/>
        </authorList>
    </citation>
    <scope>NUCLEOTIDE SEQUENCE</scope>
    <source>
        <strain evidence="3">HY135</strain>
    </source>
</reference>
<proteinExistence type="predicted"/>
<gene>
    <name evidence="2" type="primary">Acey_s0038.g3646</name>
    <name evidence="2" type="ORF">Y032_0038g3646</name>
</gene>